<evidence type="ECO:0000313" key="3">
    <source>
        <dbReference type="Proteomes" id="UP001259832"/>
    </source>
</evidence>
<feature type="region of interest" description="Disordered" evidence="1">
    <location>
        <begin position="50"/>
        <end position="77"/>
    </location>
</feature>
<evidence type="ECO:0000313" key="2">
    <source>
        <dbReference type="EMBL" id="KAK1946637.1"/>
    </source>
</evidence>
<organism evidence="2 3">
    <name type="scientific">Phytophthora citrophthora</name>
    <dbReference type="NCBI Taxonomy" id="4793"/>
    <lineage>
        <taxon>Eukaryota</taxon>
        <taxon>Sar</taxon>
        <taxon>Stramenopiles</taxon>
        <taxon>Oomycota</taxon>
        <taxon>Peronosporomycetes</taxon>
        <taxon>Peronosporales</taxon>
        <taxon>Peronosporaceae</taxon>
        <taxon>Phytophthora</taxon>
    </lineage>
</organism>
<reference evidence="2" key="1">
    <citation type="submission" date="2023-08" db="EMBL/GenBank/DDBJ databases">
        <title>Reference Genome Resource for the Citrus Pathogen Phytophthora citrophthora.</title>
        <authorList>
            <person name="Moller H."/>
            <person name="Coetzee B."/>
            <person name="Rose L.J."/>
            <person name="Van Niekerk J.M."/>
        </authorList>
    </citation>
    <scope>NUCLEOTIDE SEQUENCE</scope>
    <source>
        <strain evidence="2">STE-U-9442</strain>
    </source>
</reference>
<proteinExistence type="predicted"/>
<keyword evidence="3" id="KW-1185">Reference proteome</keyword>
<sequence>MIWTSCVPHNRIARVDGEVSGEEPAQRAYCVVGGGIRTVCGLVQVRPDEGAPIHQQGSHPVERGHSAHASAEIQQEETAAGKLSHGQKCTDQLRSIALCFVELLSHLSKHPTMTTPFENPSKIANNVKSGKWTGRSDDGHFAFATARTPLMVAAGVGAAAWYMLSKRDHNPVAPDRDARAPPSKMK</sequence>
<accession>A0AAD9GXM7</accession>
<dbReference type="EMBL" id="JASMQC010000003">
    <property type="protein sequence ID" value="KAK1946637.1"/>
    <property type="molecule type" value="Genomic_DNA"/>
</dbReference>
<evidence type="ECO:0000256" key="1">
    <source>
        <dbReference type="SAM" id="MobiDB-lite"/>
    </source>
</evidence>
<comment type="caution">
    <text evidence="2">The sequence shown here is derived from an EMBL/GenBank/DDBJ whole genome shotgun (WGS) entry which is preliminary data.</text>
</comment>
<name>A0AAD9GXM7_9STRA</name>
<dbReference type="AlphaFoldDB" id="A0AAD9GXM7"/>
<gene>
    <name evidence="2" type="ORF">P3T76_002189</name>
</gene>
<protein>
    <submittedName>
        <fullName evidence="2">Uncharacterized protein</fullName>
    </submittedName>
</protein>
<dbReference type="Proteomes" id="UP001259832">
    <property type="component" value="Unassembled WGS sequence"/>
</dbReference>